<name>A0A5C8J0B4_9BACT</name>
<dbReference type="AlphaFoldDB" id="A0A5C8J0B4"/>
<comment type="caution">
    <text evidence="1">The sequence shown here is derived from an EMBL/GenBank/DDBJ whole genome shotgun (WGS) entry which is preliminary data.</text>
</comment>
<evidence type="ECO:0000313" key="2">
    <source>
        <dbReference type="Proteomes" id="UP000321926"/>
    </source>
</evidence>
<dbReference type="InterPro" id="IPR032577">
    <property type="entry name" value="DUF4920"/>
</dbReference>
<gene>
    <name evidence="1" type="ORF">FVR03_21350</name>
</gene>
<sequence>MSVEELQQAVARKDSVQATVTAEIVESCQAKGCWMDVKLADNSTMKVKFRDYGFFLPTEDLSGRQVVFTGTAQMKTVSVADRKHYAEDAGKSEEEINEITTPSEELAFVADGVILR</sequence>
<keyword evidence="2" id="KW-1185">Reference proteome</keyword>
<dbReference type="OrthoDB" id="129527at2"/>
<organism evidence="1 2">
    <name type="scientific">Pontibacter qinzhouensis</name>
    <dbReference type="NCBI Taxonomy" id="2603253"/>
    <lineage>
        <taxon>Bacteria</taxon>
        <taxon>Pseudomonadati</taxon>
        <taxon>Bacteroidota</taxon>
        <taxon>Cytophagia</taxon>
        <taxon>Cytophagales</taxon>
        <taxon>Hymenobacteraceae</taxon>
        <taxon>Pontibacter</taxon>
    </lineage>
</organism>
<dbReference type="Proteomes" id="UP000321926">
    <property type="component" value="Unassembled WGS sequence"/>
</dbReference>
<accession>A0A5C8J0B4</accession>
<dbReference type="EMBL" id="VRTY01000121">
    <property type="protein sequence ID" value="TXK26990.1"/>
    <property type="molecule type" value="Genomic_DNA"/>
</dbReference>
<dbReference type="Pfam" id="PF16267">
    <property type="entry name" value="DUF4920"/>
    <property type="match status" value="1"/>
</dbReference>
<evidence type="ECO:0000313" key="1">
    <source>
        <dbReference type="EMBL" id="TXK26990.1"/>
    </source>
</evidence>
<protein>
    <submittedName>
        <fullName evidence="1">DUF4920 domain-containing protein</fullName>
    </submittedName>
</protein>
<proteinExistence type="predicted"/>
<reference evidence="1 2" key="1">
    <citation type="submission" date="2019-08" db="EMBL/GenBank/DDBJ databases">
        <authorList>
            <person name="Shi S."/>
        </authorList>
    </citation>
    <scope>NUCLEOTIDE SEQUENCE [LARGE SCALE GENOMIC DNA]</scope>
    <source>
        <strain evidence="1 2">GY10130</strain>
    </source>
</reference>